<reference evidence="2 3" key="1">
    <citation type="journal article" date="2015" name="Fungal Genet. Biol.">
        <title>Evolution of novel wood decay mechanisms in Agaricales revealed by the genome sequences of Fistulina hepatica and Cylindrobasidium torrendii.</title>
        <authorList>
            <person name="Floudas D."/>
            <person name="Held B.W."/>
            <person name="Riley R."/>
            <person name="Nagy L.G."/>
            <person name="Koehler G."/>
            <person name="Ransdell A.S."/>
            <person name="Younus H."/>
            <person name="Chow J."/>
            <person name="Chiniquy J."/>
            <person name="Lipzen A."/>
            <person name="Tritt A."/>
            <person name="Sun H."/>
            <person name="Haridas S."/>
            <person name="LaButti K."/>
            <person name="Ohm R.A."/>
            <person name="Kues U."/>
            <person name="Blanchette R.A."/>
            <person name="Grigoriev I.V."/>
            <person name="Minto R.E."/>
            <person name="Hibbett D.S."/>
        </authorList>
    </citation>
    <scope>NUCLEOTIDE SEQUENCE [LARGE SCALE GENOMIC DNA]</scope>
    <source>
        <strain evidence="2 3">FP15055 ss-10</strain>
    </source>
</reference>
<dbReference type="AlphaFoldDB" id="A0A0D7AU79"/>
<proteinExistence type="predicted"/>
<sequence>MVESTNVVRDRRLRDQLARLVNYAPELNEAYIAAVGGWLEWIPDEADEGEAHEVFAARVHALKLENQTKANAQREWEARYAIGLTIALEGSIEAAAAAASRSHPPSGPSSPFTPIPATLSSAPVAAAVLEPDSDTSAPLETLETTLNYLHDMATIKALTCAAASGNVSSEFFEAYCPKQPTSAPSGLQDLIRALQQFARVTTDGTTMDDAAVQKAPEREDARAG</sequence>
<evidence type="ECO:0000313" key="3">
    <source>
        <dbReference type="Proteomes" id="UP000054007"/>
    </source>
</evidence>
<evidence type="ECO:0000256" key="1">
    <source>
        <dbReference type="SAM" id="MobiDB-lite"/>
    </source>
</evidence>
<name>A0A0D7AU79_9AGAR</name>
<dbReference type="EMBL" id="KN880952">
    <property type="protein sequence ID" value="KIY61409.1"/>
    <property type="molecule type" value="Genomic_DNA"/>
</dbReference>
<protein>
    <submittedName>
        <fullName evidence="2">Uncharacterized protein</fullName>
    </submittedName>
</protein>
<organism evidence="2 3">
    <name type="scientific">Cylindrobasidium torrendii FP15055 ss-10</name>
    <dbReference type="NCBI Taxonomy" id="1314674"/>
    <lineage>
        <taxon>Eukaryota</taxon>
        <taxon>Fungi</taxon>
        <taxon>Dikarya</taxon>
        <taxon>Basidiomycota</taxon>
        <taxon>Agaricomycotina</taxon>
        <taxon>Agaricomycetes</taxon>
        <taxon>Agaricomycetidae</taxon>
        <taxon>Agaricales</taxon>
        <taxon>Marasmiineae</taxon>
        <taxon>Physalacriaceae</taxon>
        <taxon>Cylindrobasidium</taxon>
    </lineage>
</organism>
<feature type="compositionally biased region" description="Basic and acidic residues" evidence="1">
    <location>
        <begin position="215"/>
        <end position="224"/>
    </location>
</feature>
<keyword evidence="3" id="KW-1185">Reference proteome</keyword>
<accession>A0A0D7AU79</accession>
<feature type="region of interest" description="Disordered" evidence="1">
    <location>
        <begin position="203"/>
        <end position="224"/>
    </location>
</feature>
<gene>
    <name evidence="2" type="ORF">CYLTODRAFT_415456</name>
</gene>
<evidence type="ECO:0000313" key="2">
    <source>
        <dbReference type="EMBL" id="KIY61409.1"/>
    </source>
</evidence>
<dbReference type="Proteomes" id="UP000054007">
    <property type="component" value="Unassembled WGS sequence"/>
</dbReference>